<dbReference type="EMBL" id="BMAO01003929">
    <property type="protein sequence ID" value="GFQ91104.1"/>
    <property type="molecule type" value="Genomic_DNA"/>
</dbReference>
<gene>
    <name evidence="1" type="primary">AVEN_202433_1</name>
    <name evidence="1" type="ORF">TNCT_504251</name>
</gene>
<comment type="caution">
    <text evidence="1">The sequence shown here is derived from an EMBL/GenBank/DDBJ whole genome shotgun (WGS) entry which is preliminary data.</text>
</comment>
<evidence type="ECO:0000313" key="1">
    <source>
        <dbReference type="EMBL" id="GFQ91104.1"/>
    </source>
</evidence>
<protein>
    <submittedName>
        <fullName evidence="1">Uncharacterized protein</fullName>
    </submittedName>
</protein>
<proteinExistence type="predicted"/>
<name>A0A8X6HQN6_TRICU</name>
<dbReference type="OrthoDB" id="6424810at2759"/>
<reference evidence="1" key="1">
    <citation type="submission" date="2020-07" db="EMBL/GenBank/DDBJ databases">
        <title>Multicomponent nature underlies the extraordinary mechanical properties of spider dragline silk.</title>
        <authorList>
            <person name="Kono N."/>
            <person name="Nakamura H."/>
            <person name="Mori M."/>
            <person name="Yoshida Y."/>
            <person name="Ohtoshi R."/>
            <person name="Malay A.D."/>
            <person name="Moran D.A.P."/>
            <person name="Tomita M."/>
            <person name="Numata K."/>
            <person name="Arakawa K."/>
        </authorList>
    </citation>
    <scope>NUCLEOTIDE SEQUENCE</scope>
</reference>
<evidence type="ECO:0000313" key="2">
    <source>
        <dbReference type="Proteomes" id="UP000887116"/>
    </source>
</evidence>
<keyword evidence="2" id="KW-1185">Reference proteome</keyword>
<dbReference type="Proteomes" id="UP000887116">
    <property type="component" value="Unassembled WGS sequence"/>
</dbReference>
<dbReference type="AlphaFoldDB" id="A0A8X6HQN6"/>
<organism evidence="1 2">
    <name type="scientific">Trichonephila clavata</name>
    <name type="common">Joro spider</name>
    <name type="synonym">Nephila clavata</name>
    <dbReference type="NCBI Taxonomy" id="2740835"/>
    <lineage>
        <taxon>Eukaryota</taxon>
        <taxon>Metazoa</taxon>
        <taxon>Ecdysozoa</taxon>
        <taxon>Arthropoda</taxon>
        <taxon>Chelicerata</taxon>
        <taxon>Arachnida</taxon>
        <taxon>Araneae</taxon>
        <taxon>Araneomorphae</taxon>
        <taxon>Entelegynae</taxon>
        <taxon>Araneoidea</taxon>
        <taxon>Nephilidae</taxon>
        <taxon>Trichonephila</taxon>
    </lineage>
</organism>
<accession>A0A8X6HQN6</accession>
<sequence length="552" mass="64945">MRFIASMSSYSKQQEFHSFEESSSFLVANIVYLFDITESATREMELDAFYSFYLSQALFERTRKSIISQRIHHFELREIMRTYKMFEITSSSIAKDSTIYRRTKEFIHYFQFLPKLDSQSKSNYFSKPLTLHESIHLDKQESYFVTQDYGGFVSDWLQLMSWWRLINQKLLGCSTEMYRLLKAEEKNQDHLYLNDEIIQSTNDLDSIVASLDLCHGSAELSAIRQYIPLDKNIPDARNFRLSYQFLFDAHKENIFYDICGDYRLIAFMTGCSHYNIHICFVILQMIVGRLDDINLVESISLTLKPLIVEFYFDVICPLRIDVNCGDYIFYVTKKSLTNFKDLILLLKRARDENRTTEKPLTTTIKLWTQMLQRSVQTTAQDEQILNLMDNTVTNMITSSVYKFILTIVKNGVFLVRKLFQKDFITESTLLNLAKYDSNAGLYEISCAQVACSLVSAYKIMHRENPYPEDCFWLKESFSQREFKMFIDDLRRTCGLQQLNTETMTMEFIHRKCEIQSVLNDELTNKLHNLTILAQKTNELLTKAKYIENPLFL</sequence>